<accession>A0A918Q2P3</accession>
<name>A0A918Q2P3_9ACTN</name>
<evidence type="ECO:0000313" key="2">
    <source>
        <dbReference type="Proteomes" id="UP000630936"/>
    </source>
</evidence>
<sequence>MSAPAVSISDACPCRRSCGRTRRRSPFGQVRVILEPDGVDQPTEELGDVIRGQGDAVVMGEHEPVVPVHRLPLAALFLLPQFVP</sequence>
<protein>
    <submittedName>
        <fullName evidence="1">Uncharacterized protein</fullName>
    </submittedName>
</protein>
<dbReference type="AlphaFoldDB" id="A0A918Q2P3"/>
<reference evidence="1" key="2">
    <citation type="submission" date="2020-09" db="EMBL/GenBank/DDBJ databases">
        <authorList>
            <person name="Sun Q."/>
            <person name="Ohkuma M."/>
        </authorList>
    </citation>
    <scope>NUCLEOTIDE SEQUENCE</scope>
    <source>
        <strain evidence="1">JCM 4988</strain>
    </source>
</reference>
<comment type="caution">
    <text evidence="1">The sequence shown here is derived from an EMBL/GenBank/DDBJ whole genome shotgun (WGS) entry which is preliminary data.</text>
</comment>
<dbReference type="Proteomes" id="UP000630936">
    <property type="component" value="Unassembled WGS sequence"/>
</dbReference>
<gene>
    <name evidence="1" type="ORF">GCM10010387_22690</name>
</gene>
<proteinExistence type="predicted"/>
<keyword evidence="2" id="KW-1185">Reference proteome</keyword>
<dbReference type="EMBL" id="BMWG01000004">
    <property type="protein sequence ID" value="GGZ28678.1"/>
    <property type="molecule type" value="Genomic_DNA"/>
</dbReference>
<evidence type="ECO:0000313" key="1">
    <source>
        <dbReference type="EMBL" id="GGZ28678.1"/>
    </source>
</evidence>
<organism evidence="1 2">
    <name type="scientific">Streptomyces inusitatus</name>
    <dbReference type="NCBI Taxonomy" id="68221"/>
    <lineage>
        <taxon>Bacteria</taxon>
        <taxon>Bacillati</taxon>
        <taxon>Actinomycetota</taxon>
        <taxon>Actinomycetes</taxon>
        <taxon>Kitasatosporales</taxon>
        <taxon>Streptomycetaceae</taxon>
        <taxon>Streptomyces</taxon>
    </lineage>
</organism>
<reference evidence="1" key="1">
    <citation type="journal article" date="2014" name="Int. J. Syst. Evol. Microbiol.">
        <title>Complete genome sequence of Corynebacterium casei LMG S-19264T (=DSM 44701T), isolated from a smear-ripened cheese.</title>
        <authorList>
            <consortium name="US DOE Joint Genome Institute (JGI-PGF)"/>
            <person name="Walter F."/>
            <person name="Albersmeier A."/>
            <person name="Kalinowski J."/>
            <person name="Ruckert C."/>
        </authorList>
    </citation>
    <scope>NUCLEOTIDE SEQUENCE</scope>
    <source>
        <strain evidence="1">JCM 4988</strain>
    </source>
</reference>